<keyword evidence="3" id="KW-1185">Reference proteome</keyword>
<feature type="domain" description="Pyridoxamine 5'-phosphate oxidase N-terminal" evidence="1">
    <location>
        <begin position="10"/>
        <end position="127"/>
    </location>
</feature>
<dbReference type="Gene3D" id="2.30.110.10">
    <property type="entry name" value="Electron Transport, Fmn-binding Protein, Chain A"/>
    <property type="match status" value="1"/>
</dbReference>
<evidence type="ECO:0000259" key="1">
    <source>
        <dbReference type="Pfam" id="PF01243"/>
    </source>
</evidence>
<dbReference type="InterPro" id="IPR012349">
    <property type="entry name" value="Split_barrel_FMN-bd"/>
</dbReference>
<dbReference type="InterPro" id="IPR011576">
    <property type="entry name" value="Pyridox_Oxase_N"/>
</dbReference>
<proteinExistence type="predicted"/>
<name>A0A285U4D0_9BACL</name>
<dbReference type="RefSeq" id="WP_097148276.1">
    <property type="nucleotide sequence ID" value="NZ_OBQC01000002.1"/>
</dbReference>
<dbReference type="PANTHER" id="PTHR34818">
    <property type="entry name" value="PROTEIN BLI-3"/>
    <property type="match status" value="1"/>
</dbReference>
<organism evidence="2 3">
    <name type="scientific">Ureibacillus acetophenoni</name>
    <dbReference type="NCBI Taxonomy" id="614649"/>
    <lineage>
        <taxon>Bacteria</taxon>
        <taxon>Bacillati</taxon>
        <taxon>Bacillota</taxon>
        <taxon>Bacilli</taxon>
        <taxon>Bacillales</taxon>
        <taxon>Caryophanaceae</taxon>
        <taxon>Ureibacillus</taxon>
    </lineage>
</organism>
<dbReference type="InterPro" id="IPR052917">
    <property type="entry name" value="Stress-Dev_Protein"/>
</dbReference>
<reference evidence="3" key="1">
    <citation type="submission" date="2017-08" db="EMBL/GenBank/DDBJ databases">
        <authorList>
            <person name="Varghese N."/>
            <person name="Submissions S."/>
        </authorList>
    </citation>
    <scope>NUCLEOTIDE SEQUENCE [LARGE SCALE GENOMIC DNA]</scope>
    <source>
        <strain evidence="3">JC23</strain>
    </source>
</reference>
<evidence type="ECO:0000313" key="3">
    <source>
        <dbReference type="Proteomes" id="UP000219252"/>
    </source>
</evidence>
<dbReference type="Proteomes" id="UP000219252">
    <property type="component" value="Unassembled WGS sequence"/>
</dbReference>
<dbReference type="SUPFAM" id="SSF50475">
    <property type="entry name" value="FMN-binding split barrel"/>
    <property type="match status" value="1"/>
</dbReference>
<dbReference type="EMBL" id="OBQC01000002">
    <property type="protein sequence ID" value="SOC36288.1"/>
    <property type="molecule type" value="Genomic_DNA"/>
</dbReference>
<sequence length="142" mass="16272">MAKTPRQIAEKILDENMVGTMATIEGNKPHSRYMTFFNNNFILYTVTSKDTHKVEELSKNPYTHILLGYDGKGFGDSFLEIEGKVEISSEDSMREKVWNNELSPWFDGPHDPKMVVLKVTPSQIRLMNTKGEDPKIVDFKSE</sequence>
<accession>A0A285U4D0</accession>
<dbReference type="AlphaFoldDB" id="A0A285U4D0"/>
<gene>
    <name evidence="2" type="ORF">SAMN05877842_102202</name>
</gene>
<dbReference type="Pfam" id="PF01243">
    <property type="entry name" value="PNPOx_N"/>
    <property type="match status" value="1"/>
</dbReference>
<dbReference type="OrthoDB" id="5431160at2"/>
<evidence type="ECO:0000313" key="2">
    <source>
        <dbReference type="EMBL" id="SOC36288.1"/>
    </source>
</evidence>
<protein>
    <submittedName>
        <fullName evidence="2">General stress protein 26</fullName>
    </submittedName>
</protein>
<dbReference type="PANTHER" id="PTHR34818:SF1">
    <property type="entry name" value="PROTEIN BLI-3"/>
    <property type="match status" value="1"/>
</dbReference>